<keyword evidence="3" id="KW-0227">DNA damage</keyword>
<dbReference type="PATRIC" id="fig|135826.4.peg.556"/>
<dbReference type="PANTHER" id="PTHR33693:SF1">
    <property type="entry name" value="TYPE-4 URACIL-DNA GLYCOSYLASE"/>
    <property type="match status" value="1"/>
</dbReference>
<sequence length="221" mass="24999">MRIPESLAKQGKERIKDYPVEGFVYGEGPENPVIMLVGEAPGETEIHNGIPFSGRAGKELMQSLEFLGLTRDDVYITSAVRSRPYKWGEKKDRSTGEMIKRKYNRAPTAGEIKAHAAILDYEVKNVRAPLIVTLGNIGLQRLAGKDKKVTQVHGQLLKQPVQYLESPDAGTFSWTEETYEIFPTFHPAAIFYNRSLEEKLTEDLKTLKNLIEQRGLKHENK</sequence>
<dbReference type="SUPFAM" id="SSF52141">
    <property type="entry name" value="Uracil-DNA glycosylase-like"/>
    <property type="match status" value="1"/>
</dbReference>
<evidence type="ECO:0000313" key="9">
    <source>
        <dbReference type="EMBL" id="KIL52668.1"/>
    </source>
</evidence>
<keyword evidence="6" id="KW-0411">Iron-sulfur</keyword>
<dbReference type="Gene3D" id="3.40.470.10">
    <property type="entry name" value="Uracil-DNA glycosylase-like domain"/>
    <property type="match status" value="1"/>
</dbReference>
<evidence type="ECO:0000256" key="6">
    <source>
        <dbReference type="ARBA" id="ARBA00023014"/>
    </source>
</evidence>
<dbReference type="InterPro" id="IPR036895">
    <property type="entry name" value="Uracil-DNA_glycosylase-like_sf"/>
</dbReference>
<dbReference type="GO" id="GO:0006281">
    <property type="term" value="P:DNA repair"/>
    <property type="evidence" value="ECO:0007669"/>
    <property type="project" value="UniProtKB-KW"/>
</dbReference>
<evidence type="ECO:0000256" key="7">
    <source>
        <dbReference type="ARBA" id="ARBA00023204"/>
    </source>
</evidence>
<dbReference type="Proteomes" id="UP000031950">
    <property type="component" value="Unassembled WGS sequence"/>
</dbReference>
<evidence type="ECO:0000256" key="3">
    <source>
        <dbReference type="ARBA" id="ARBA00022763"/>
    </source>
</evidence>
<evidence type="ECO:0000256" key="4">
    <source>
        <dbReference type="ARBA" id="ARBA00022801"/>
    </source>
</evidence>
<protein>
    <submittedName>
        <fullName evidence="9">Uracil-DNA glycosylase</fullName>
    </submittedName>
</protein>
<evidence type="ECO:0000313" key="10">
    <source>
        <dbReference type="Proteomes" id="UP000031950"/>
    </source>
</evidence>
<feature type="domain" description="Uracil-DNA glycosylase-like" evidence="8">
    <location>
        <begin position="25"/>
        <end position="205"/>
    </location>
</feature>
<dbReference type="STRING" id="135826.KP77_05610"/>
<keyword evidence="4" id="KW-0378">Hydrolase</keyword>
<dbReference type="SMART" id="SM00986">
    <property type="entry name" value="UDG"/>
    <property type="match status" value="1"/>
</dbReference>
<keyword evidence="1" id="KW-0004">4Fe-4S</keyword>
<comment type="caution">
    <text evidence="9">The sequence shown here is derived from an EMBL/GenBank/DDBJ whole genome shotgun (WGS) entry which is preliminary data.</text>
</comment>
<dbReference type="OrthoDB" id="5290748at2"/>
<keyword evidence="10" id="KW-1185">Reference proteome</keyword>
<dbReference type="EMBL" id="JXRQ01000009">
    <property type="protein sequence ID" value="KIL52668.1"/>
    <property type="molecule type" value="Genomic_DNA"/>
</dbReference>
<name>A0A0C2W9F8_9BACL</name>
<evidence type="ECO:0000259" key="8">
    <source>
        <dbReference type="SMART" id="SM00986"/>
    </source>
</evidence>
<dbReference type="GO" id="GO:0046872">
    <property type="term" value="F:metal ion binding"/>
    <property type="evidence" value="ECO:0007669"/>
    <property type="project" value="UniProtKB-KW"/>
</dbReference>
<dbReference type="RefSeq" id="WP_041121247.1">
    <property type="nucleotide sequence ID" value="NZ_JXRQ01000009.1"/>
</dbReference>
<keyword evidence="7" id="KW-0234">DNA repair</keyword>
<dbReference type="GO" id="GO:0097506">
    <property type="term" value="F:deaminated base DNA N-glycosylase activity"/>
    <property type="evidence" value="ECO:0007669"/>
    <property type="project" value="UniProtKB-ARBA"/>
</dbReference>
<dbReference type="InterPro" id="IPR051536">
    <property type="entry name" value="UDG_Type-4/5"/>
</dbReference>
<dbReference type="SMART" id="SM00987">
    <property type="entry name" value="UreE_C"/>
    <property type="match status" value="1"/>
</dbReference>
<keyword evidence="5" id="KW-0408">Iron</keyword>
<dbReference type="PANTHER" id="PTHR33693">
    <property type="entry name" value="TYPE-5 URACIL-DNA GLYCOSYLASE"/>
    <property type="match status" value="1"/>
</dbReference>
<evidence type="ECO:0000256" key="1">
    <source>
        <dbReference type="ARBA" id="ARBA00022485"/>
    </source>
</evidence>
<keyword evidence="2" id="KW-0479">Metal-binding</keyword>
<proteinExistence type="predicted"/>
<dbReference type="AlphaFoldDB" id="A0A0C2W9F8"/>
<accession>A0A0C2W9F8</accession>
<dbReference type="GO" id="GO:0051539">
    <property type="term" value="F:4 iron, 4 sulfur cluster binding"/>
    <property type="evidence" value="ECO:0007669"/>
    <property type="project" value="UniProtKB-KW"/>
</dbReference>
<dbReference type="InterPro" id="IPR005122">
    <property type="entry name" value="Uracil-DNA_glycosylase-like"/>
</dbReference>
<reference evidence="9 10" key="1">
    <citation type="submission" date="2015-01" db="EMBL/GenBank/DDBJ databases">
        <title>Genome sequence of Jeotgalibacillus alimentarius.</title>
        <authorList>
            <person name="Goh K.M."/>
            <person name="Chan K.-G."/>
            <person name="Yaakop A.S."/>
            <person name="Ee R."/>
            <person name="Gan H.M."/>
            <person name="Chan C.S."/>
        </authorList>
    </citation>
    <scope>NUCLEOTIDE SEQUENCE [LARGE SCALE GENOMIC DNA]</scope>
    <source>
        <strain evidence="9 10">YKJ-13</strain>
    </source>
</reference>
<evidence type="ECO:0000256" key="5">
    <source>
        <dbReference type="ARBA" id="ARBA00023004"/>
    </source>
</evidence>
<gene>
    <name evidence="9" type="ORF">KP77_05610</name>
</gene>
<organism evidence="9 10">
    <name type="scientific">Jeotgalibacillus alimentarius</name>
    <dbReference type="NCBI Taxonomy" id="135826"/>
    <lineage>
        <taxon>Bacteria</taxon>
        <taxon>Bacillati</taxon>
        <taxon>Bacillota</taxon>
        <taxon>Bacilli</taxon>
        <taxon>Bacillales</taxon>
        <taxon>Caryophanaceae</taxon>
        <taxon>Jeotgalibacillus</taxon>
    </lineage>
</organism>
<dbReference type="Pfam" id="PF03167">
    <property type="entry name" value="UDG"/>
    <property type="match status" value="1"/>
</dbReference>
<dbReference type="CDD" id="cd10030">
    <property type="entry name" value="UDG-F4_TTUDGA_SPO1dp_like"/>
    <property type="match status" value="1"/>
</dbReference>
<evidence type="ECO:0000256" key="2">
    <source>
        <dbReference type="ARBA" id="ARBA00022723"/>
    </source>
</evidence>